<reference evidence="1 2" key="1">
    <citation type="journal article" date="2010" name="Nature">
        <title>Perigord black truffle genome uncovers evolutionary origins and mechanisms of symbiosis.</title>
        <authorList>
            <person name="Martin F."/>
            <person name="Kohler A."/>
            <person name="Murat C."/>
            <person name="Balestrini R."/>
            <person name="Coutinho P.M."/>
            <person name="Jaillon O."/>
            <person name="Montanini B."/>
            <person name="Morin E."/>
            <person name="Noel B."/>
            <person name="Percudani R."/>
            <person name="Porcel B."/>
            <person name="Rubini A."/>
            <person name="Amicucci A."/>
            <person name="Amselem J."/>
            <person name="Anthouard V."/>
            <person name="Arcioni S."/>
            <person name="Artiguenave F."/>
            <person name="Aury J.M."/>
            <person name="Ballario P."/>
            <person name="Bolchi A."/>
            <person name="Brenna A."/>
            <person name="Brun A."/>
            <person name="Buee M."/>
            <person name="Cantarel B."/>
            <person name="Chevalier G."/>
            <person name="Couloux A."/>
            <person name="Da Silva C."/>
            <person name="Denoeud F."/>
            <person name="Duplessis S."/>
            <person name="Ghignone S."/>
            <person name="Hilselberger B."/>
            <person name="Iotti M."/>
            <person name="Marcais B."/>
            <person name="Mello A."/>
            <person name="Miranda M."/>
            <person name="Pacioni G."/>
            <person name="Quesneville H."/>
            <person name="Riccioni C."/>
            <person name="Ruotolo R."/>
            <person name="Splivallo R."/>
            <person name="Stocchi V."/>
            <person name="Tisserant E."/>
            <person name="Viscomi A.R."/>
            <person name="Zambonelli A."/>
            <person name="Zampieri E."/>
            <person name="Henrissat B."/>
            <person name="Lebrun M.H."/>
            <person name="Paolocci F."/>
            <person name="Bonfante P."/>
            <person name="Ottonello S."/>
            <person name="Wincker P."/>
        </authorList>
    </citation>
    <scope>NUCLEOTIDE SEQUENCE [LARGE SCALE GENOMIC DNA]</scope>
    <source>
        <strain evidence="1 2">Mel28</strain>
    </source>
</reference>
<dbReference type="AlphaFoldDB" id="D5G925"/>
<evidence type="ECO:0000313" key="2">
    <source>
        <dbReference type="Proteomes" id="UP000006911"/>
    </source>
</evidence>
<keyword evidence="2" id="KW-1185">Reference proteome</keyword>
<dbReference type="RefSeq" id="XP_002836827.1">
    <property type="nucleotide sequence ID" value="XM_002836781.1"/>
</dbReference>
<name>D5G925_TUBMM</name>
<evidence type="ECO:0000313" key="1">
    <source>
        <dbReference type="EMBL" id="CAZ81018.1"/>
    </source>
</evidence>
<dbReference type="GeneID" id="9181301"/>
<dbReference type="KEGG" id="tml:GSTUM_00004955001"/>
<protein>
    <submittedName>
        <fullName evidence="1">(Perigord truffle) hypothetical protein</fullName>
    </submittedName>
</protein>
<sequence>MRDCSGRLVGVGGVPRMVVRGRRMKERWRWGGREEGVSGGELS</sequence>
<dbReference type="InParanoid" id="D5G925"/>
<gene>
    <name evidence="1" type="ORF">GSTUM_00004955001</name>
</gene>
<accession>D5G925</accession>
<organism evidence="1 2">
    <name type="scientific">Tuber melanosporum (strain Mel28)</name>
    <name type="common">Perigord black truffle</name>
    <dbReference type="NCBI Taxonomy" id="656061"/>
    <lineage>
        <taxon>Eukaryota</taxon>
        <taxon>Fungi</taxon>
        <taxon>Dikarya</taxon>
        <taxon>Ascomycota</taxon>
        <taxon>Pezizomycotina</taxon>
        <taxon>Pezizomycetes</taxon>
        <taxon>Pezizales</taxon>
        <taxon>Tuberaceae</taxon>
        <taxon>Tuber</taxon>
    </lineage>
</organism>
<proteinExistence type="predicted"/>
<dbReference type="Proteomes" id="UP000006911">
    <property type="component" value="Unassembled WGS sequence"/>
</dbReference>
<dbReference type="HOGENOM" id="CLU_3242466_0_0_1"/>
<dbReference type="EMBL" id="FN430053">
    <property type="protein sequence ID" value="CAZ81018.1"/>
    <property type="molecule type" value="Genomic_DNA"/>
</dbReference>